<dbReference type="SUPFAM" id="SSF103515">
    <property type="entry name" value="Autotransporter"/>
    <property type="match status" value="1"/>
</dbReference>
<dbReference type="PANTHER" id="PTHR35037:SF3">
    <property type="entry name" value="C-TERMINAL REGION OF AIDA-LIKE PROTEIN"/>
    <property type="match status" value="1"/>
</dbReference>
<dbReference type="InterPro" id="IPR036709">
    <property type="entry name" value="Autotransporte_beta_dom_sf"/>
</dbReference>
<dbReference type="InterPro" id="IPR013425">
    <property type="entry name" value="Autotrns_rpt"/>
</dbReference>
<gene>
    <name evidence="3" type="ORF">A9D14_08360</name>
</gene>
<dbReference type="EMBL" id="CP019602">
    <property type="protein sequence ID" value="ARU16209.1"/>
    <property type="molecule type" value="Genomic_DNA"/>
</dbReference>
<evidence type="ECO:0000313" key="3">
    <source>
        <dbReference type="EMBL" id="ARU16209.1"/>
    </source>
</evidence>
<reference evidence="3 4" key="1">
    <citation type="submission" date="2017-01" db="EMBL/GenBank/DDBJ databases">
        <title>Complete genome sequence of esterase-producing bacterium Croceicoccus marinus E4A9.</title>
        <authorList>
            <person name="Wu Y.-H."/>
            <person name="Cheng H."/>
            <person name="Xu L."/>
            <person name="Huo Y.-Y."/>
            <person name="Wang C.-S."/>
            <person name="Xu X.-W."/>
        </authorList>
    </citation>
    <scope>NUCLEOTIDE SEQUENCE [LARGE SCALE GENOMIC DNA]</scope>
    <source>
        <strain evidence="3 4">E4A9</strain>
    </source>
</reference>
<keyword evidence="4" id="KW-1185">Reference proteome</keyword>
<dbReference type="InterPro" id="IPR051551">
    <property type="entry name" value="Autotransporter_adhesion"/>
</dbReference>
<dbReference type="Proteomes" id="UP000195807">
    <property type="component" value="Chromosome"/>
</dbReference>
<sequence length="1478" mass="145917">MLFDGSTPLLVGGIDTAIGGEEHFVAAIDDRNAFSSVTMVPNGTGEAFGAGGQLVFSTLALNSVPAGSSVVTVGSKISSGDTVTPSDIDDGAYSPTLDGGTVEFTGDGDVSNDLQVASGGTLNTHDFDVELSGDITGTNAGPLVKTGSGSLLLSGANSFDGGYEIQGGTLIGSTTSLTGDVLNNADLVIDQDTDGSFGGDVSGSGSLTKDGAGTVTLTGTNSYTGGTTIADGTLIAATAGALAPNGNVTVTGGTVMLGADQTIGTLGGSGAVNLGASTLTVNATGGTTRFDGSISSTVEELDYIGSWQVGDGPLWTTTPAVVTAQEAAAQLFGGVASDYSISSVSSSPDEVDYMAWGSGYAGFNTSAPVAQDYSADAGAPGYESSGDFSAYVRDWSVTRVNYAFATVAADLGGGLTKTGAGTQILGGANTYSGTTLVQEGTLGLDGGSAILDTGSVQIAAAGTLQVIADETIGSLSGSGEVILDAALTTGGNDASTTYAGAISGVGSLIKAGSGNLTLTGTNSYTGGTTVAGGTLIGSTTSLTGDVLNNADLVIDQDTDGSFGGDVSGTGTFTKDGTGAVTLTGTNSYTGGTTVAGGTLIGSTTSLTGDVLNNADLVIDQNTDGSFGGDVSGTGTFTKNGTGAVTLTGTNSYTGGTTVAGGTLIGSTTSLTGDVLNNADLVIDQDTDGSFGGDVSGTGTFTKDGTGAVTLTGTNSYTGGTTVAGGTLIGSTTSLTGDVLNNADLVIDQNTDGSFGGDVSGTGTFTKDGTGAVTLTGTNSYTGGTTVAGGTLIGSTTSLTGDVLNNADLVIDQNTDGSFGGDVSGTGTFTKDGTGAVTLTGTNSYTGGTTVAGGTLIGSTTSLTGDVLNNADLVIDQNTDGSFGGDVSGTGTFTKDGTGAVTLTGTNSYTGGTTVAGGTLIGSTTSLTGDVLNNADLVIDQDTDGSFGGDVSGTGTFTKDGTGAVTLTGTNSYTGGTTVAGGTLIVDGYLGGSLVTLQEATRLSGVGVVGGISAMSGSTVAPAGDAIGTLMIDGDISFASGSTLEINANADGQADRLAATGAVTLSGGTVQVFAADGTYAPQTEYTIVTGSSVEGSFDGVETDLAFLMPTLSYGSNGVDLTLTRNDVDFADIAATGNQSEVGSAINAAFAAESALYYDVVGQSAKGAQDIFDNLSGEVHASVANALVQDSDRTRRAILGRMDTPRFKGPNLWLQAIGARDEWSSDQNAAGYDRNSAGMLGGLDFQSGNSTFGAAVGYTDGEMDIAQRFSNASIEGLHAGVYAGTTLGPVRLSAGGQYARYDVETERDLVLPTIDQSVSAKYDAETFGAFARAGVRIPLGNGALEPFMGVNWTRFDRGQFAENGGTLGLNAENEKADWTFGSIGFKSTIPLDSAARFSASMSGEWQHALGDHETGATLAFAPGDPAFIIAGAPLAKDAALVDLALSYRVSDRVTTGLGYSGTIADYGMTNAARANLSISF</sequence>
<dbReference type="SMART" id="SM00869">
    <property type="entry name" value="Autotransporter"/>
    <property type="match status" value="1"/>
</dbReference>
<dbReference type="NCBIfam" id="TIGR02601">
    <property type="entry name" value="autotrns_rpt"/>
    <property type="match status" value="11"/>
</dbReference>
<dbReference type="Gene3D" id="2.40.128.130">
    <property type="entry name" value="Autotransporter beta-domain"/>
    <property type="match status" value="1"/>
</dbReference>
<protein>
    <recommendedName>
        <fullName evidence="2">Autotransporter domain-containing protein</fullName>
    </recommendedName>
</protein>
<dbReference type="Pfam" id="PF03797">
    <property type="entry name" value="Autotransporter"/>
    <property type="match status" value="1"/>
</dbReference>
<dbReference type="PROSITE" id="PS51208">
    <property type="entry name" value="AUTOTRANSPORTER"/>
    <property type="match status" value="1"/>
</dbReference>
<dbReference type="Pfam" id="PF12951">
    <property type="entry name" value="PATR"/>
    <property type="match status" value="11"/>
</dbReference>
<keyword evidence="1" id="KW-0732">Signal</keyword>
<dbReference type="InterPro" id="IPR005546">
    <property type="entry name" value="Autotransporte_beta"/>
</dbReference>
<name>A0A1Z1FBM3_9SPHN</name>
<dbReference type="KEGG" id="cman:A9D14_08360"/>
<accession>A0A1Z1FBM3</accession>
<dbReference type="Gene3D" id="2.160.20.20">
    <property type="match status" value="5"/>
</dbReference>
<dbReference type="PANTHER" id="PTHR35037">
    <property type="entry name" value="C-TERMINAL REGION OF AIDA-LIKE PROTEIN"/>
    <property type="match status" value="1"/>
</dbReference>
<evidence type="ECO:0000313" key="4">
    <source>
        <dbReference type="Proteomes" id="UP000195807"/>
    </source>
</evidence>
<dbReference type="InterPro" id="IPR012332">
    <property type="entry name" value="Autotransporter_pectin_lyase_C"/>
</dbReference>
<evidence type="ECO:0000259" key="2">
    <source>
        <dbReference type="PROSITE" id="PS51208"/>
    </source>
</evidence>
<organism evidence="3 4">
    <name type="scientific">Croceicoccus marinus</name>
    <dbReference type="NCBI Taxonomy" id="450378"/>
    <lineage>
        <taxon>Bacteria</taxon>
        <taxon>Pseudomonadati</taxon>
        <taxon>Pseudomonadota</taxon>
        <taxon>Alphaproteobacteria</taxon>
        <taxon>Sphingomonadales</taxon>
        <taxon>Erythrobacteraceae</taxon>
        <taxon>Croceicoccus</taxon>
    </lineage>
</organism>
<dbReference type="NCBIfam" id="TIGR01414">
    <property type="entry name" value="autotrans_barl"/>
    <property type="match status" value="1"/>
</dbReference>
<dbReference type="InterPro" id="IPR006315">
    <property type="entry name" value="OM_autotransptr_brl_dom"/>
</dbReference>
<dbReference type="InterPro" id="IPR011050">
    <property type="entry name" value="Pectin_lyase_fold/virulence"/>
</dbReference>
<dbReference type="GO" id="GO:0019867">
    <property type="term" value="C:outer membrane"/>
    <property type="evidence" value="ECO:0007669"/>
    <property type="project" value="InterPro"/>
</dbReference>
<feature type="domain" description="Autotransporter" evidence="2">
    <location>
        <begin position="1203"/>
        <end position="1478"/>
    </location>
</feature>
<proteinExistence type="predicted"/>
<dbReference type="SUPFAM" id="SSF51126">
    <property type="entry name" value="Pectin lyase-like"/>
    <property type="match status" value="2"/>
</dbReference>
<evidence type="ECO:0000256" key="1">
    <source>
        <dbReference type="ARBA" id="ARBA00022729"/>
    </source>
</evidence>